<dbReference type="InParanoid" id="A0A7J6IJ69"/>
<protein>
    <submittedName>
        <fullName evidence="1">Uncharacterized protein</fullName>
    </submittedName>
</protein>
<proteinExistence type="predicted"/>
<keyword evidence="2" id="KW-1185">Reference proteome</keyword>
<comment type="caution">
    <text evidence="1">The sequence shown here is derived from an EMBL/GenBank/DDBJ whole genome shotgun (WGS) entry which is preliminary data.</text>
</comment>
<dbReference type="OrthoDB" id="1577640at2759"/>
<dbReference type="RefSeq" id="XP_066007399.1">
    <property type="nucleotide sequence ID" value="XM_066153252.1"/>
</dbReference>
<gene>
    <name evidence="1" type="ORF">CGGC5_v015385</name>
</gene>
<dbReference type="EMBL" id="ANPB02000009">
    <property type="protein sequence ID" value="KAF4476159.1"/>
    <property type="molecule type" value="Genomic_DNA"/>
</dbReference>
<organism evidence="1 2">
    <name type="scientific">Colletotrichum fructicola (strain Nara gc5)</name>
    <name type="common">Anthracnose fungus</name>
    <name type="synonym">Colletotrichum gloeosporioides (strain Nara gc5)</name>
    <dbReference type="NCBI Taxonomy" id="1213859"/>
    <lineage>
        <taxon>Eukaryota</taxon>
        <taxon>Fungi</taxon>
        <taxon>Dikarya</taxon>
        <taxon>Ascomycota</taxon>
        <taxon>Pezizomycotina</taxon>
        <taxon>Sordariomycetes</taxon>
        <taxon>Hypocreomycetidae</taxon>
        <taxon>Glomerellales</taxon>
        <taxon>Glomerellaceae</taxon>
        <taxon>Colletotrichum</taxon>
        <taxon>Colletotrichum gloeosporioides species complex</taxon>
    </lineage>
</organism>
<reference evidence="1 2" key="2">
    <citation type="submission" date="2020-04" db="EMBL/GenBank/DDBJ databases">
        <title>Genome sequencing and assembly of multiple isolates from the Colletotrichum gloeosporioides species complex.</title>
        <authorList>
            <person name="Gan P."/>
            <person name="Shirasu K."/>
        </authorList>
    </citation>
    <scope>NUCLEOTIDE SEQUENCE [LARGE SCALE GENOMIC DNA]</scope>
    <source>
        <strain evidence="1 2">Nara gc5</strain>
    </source>
</reference>
<reference evidence="1 2" key="1">
    <citation type="submission" date="2012-08" db="EMBL/GenBank/DDBJ databases">
        <authorList>
            <person name="Gan P.H.P."/>
            <person name="Ikeda K."/>
            <person name="Irieda H."/>
            <person name="Narusaka M."/>
            <person name="O'Connell R.J."/>
            <person name="Narusaka Y."/>
            <person name="Takano Y."/>
            <person name="Kubo Y."/>
            <person name="Shirasu K."/>
        </authorList>
    </citation>
    <scope>NUCLEOTIDE SEQUENCE [LARGE SCALE GENOMIC DNA]</scope>
    <source>
        <strain evidence="1 2">Nara gc5</strain>
    </source>
</reference>
<dbReference type="GeneID" id="90980412"/>
<name>A0A7J6IJ69_COLFN</name>
<dbReference type="Proteomes" id="UP000011096">
    <property type="component" value="Unassembled WGS sequence"/>
</dbReference>
<sequence length="127" mass="13934">MVMSKWLSISGVEPSRTTWLVELVRLLLLCGVLAFSYDISGISPLRRLHLNSLQQNHEVVNILLCANSDEQSAVVAGSQRAGQENAICLNSKPFYETSHGYAEACECGPLSMAVIRDDVSEAHSTQR</sequence>
<evidence type="ECO:0000313" key="1">
    <source>
        <dbReference type="EMBL" id="KAF4476159.1"/>
    </source>
</evidence>
<accession>A0A7J6IJ69</accession>
<dbReference type="AlphaFoldDB" id="A0A7J6IJ69"/>
<evidence type="ECO:0000313" key="2">
    <source>
        <dbReference type="Proteomes" id="UP000011096"/>
    </source>
</evidence>